<dbReference type="PANTHER" id="PTHR43712">
    <property type="entry name" value="PUTATIVE (AFU_ORTHOLOGUE AFUA_4G14580)-RELATED"/>
    <property type="match status" value="1"/>
</dbReference>
<dbReference type="InterPro" id="IPR036388">
    <property type="entry name" value="WH-like_DNA-bd_sf"/>
</dbReference>
<feature type="domain" description="O-methyltransferase dimerisation" evidence="1">
    <location>
        <begin position="3"/>
        <end position="55"/>
    </location>
</feature>
<organism evidence="2 3">
    <name type="scientific">Monosporascus cannonballus</name>
    <dbReference type="NCBI Taxonomy" id="155416"/>
    <lineage>
        <taxon>Eukaryota</taxon>
        <taxon>Fungi</taxon>
        <taxon>Dikarya</taxon>
        <taxon>Ascomycota</taxon>
        <taxon>Pezizomycotina</taxon>
        <taxon>Sordariomycetes</taxon>
        <taxon>Xylariomycetidae</taxon>
        <taxon>Xylariales</taxon>
        <taxon>Xylariales incertae sedis</taxon>
        <taxon>Monosporascus</taxon>
    </lineage>
</organism>
<reference evidence="2 3" key="1">
    <citation type="submission" date="2018-06" db="EMBL/GenBank/DDBJ databases">
        <title>Complete Genomes of Monosporascus.</title>
        <authorList>
            <person name="Robinson A.J."/>
            <person name="Natvig D.O."/>
        </authorList>
    </citation>
    <scope>NUCLEOTIDE SEQUENCE [LARGE SCALE GENOMIC DNA]</scope>
    <source>
        <strain evidence="2 3">CBS 609.92</strain>
    </source>
</reference>
<comment type="caution">
    <text evidence="2">The sequence shown here is derived from an EMBL/GenBank/DDBJ whole genome shotgun (WGS) entry which is preliminary data.</text>
</comment>
<dbReference type="Pfam" id="PF08100">
    <property type="entry name" value="Dimerisation"/>
    <property type="match status" value="1"/>
</dbReference>
<dbReference type="Proteomes" id="UP000294003">
    <property type="component" value="Unassembled WGS sequence"/>
</dbReference>
<sequence>MVCLQAITRFGIANMVPSGGQISFADIAAQVPDLSEPIVRRLLRHAMTMRVFCEPEAGMMLDALQKWPGSSELSETGFALANNTIAPAFAILGSDPARAARFSYAMSIYSTKPEYSPAFLTDHYD</sequence>
<evidence type="ECO:0000313" key="2">
    <source>
        <dbReference type="EMBL" id="RYO94412.1"/>
    </source>
</evidence>
<dbReference type="EMBL" id="QJNS01000010">
    <property type="protein sequence ID" value="RYO94412.1"/>
    <property type="molecule type" value="Genomic_DNA"/>
</dbReference>
<keyword evidence="3" id="KW-1185">Reference proteome</keyword>
<evidence type="ECO:0000259" key="1">
    <source>
        <dbReference type="Pfam" id="PF08100"/>
    </source>
</evidence>
<dbReference type="PANTHER" id="PTHR43712:SF12">
    <property type="entry name" value="STERIGMATOCYSTIN 8-O-METHYLTRANSFERASE"/>
    <property type="match status" value="1"/>
</dbReference>
<evidence type="ECO:0000313" key="3">
    <source>
        <dbReference type="Proteomes" id="UP000294003"/>
    </source>
</evidence>
<name>A0ABY0HIQ0_9PEZI</name>
<accession>A0ABY0HIQ0</accession>
<proteinExistence type="predicted"/>
<gene>
    <name evidence="2" type="ORF">DL762_000508</name>
</gene>
<dbReference type="SUPFAM" id="SSF46785">
    <property type="entry name" value="Winged helix' DNA-binding domain"/>
    <property type="match status" value="1"/>
</dbReference>
<dbReference type="InterPro" id="IPR036390">
    <property type="entry name" value="WH_DNA-bd_sf"/>
</dbReference>
<dbReference type="InterPro" id="IPR012967">
    <property type="entry name" value="COMT_dimerisation"/>
</dbReference>
<dbReference type="Gene3D" id="1.10.10.10">
    <property type="entry name" value="Winged helix-like DNA-binding domain superfamily/Winged helix DNA-binding domain"/>
    <property type="match status" value="1"/>
</dbReference>
<protein>
    <recommendedName>
        <fullName evidence="1">O-methyltransferase dimerisation domain-containing protein</fullName>
    </recommendedName>
</protein>